<feature type="compositionally biased region" description="Basic residues" evidence="1">
    <location>
        <begin position="697"/>
        <end position="707"/>
    </location>
</feature>
<dbReference type="SUPFAM" id="SSF48371">
    <property type="entry name" value="ARM repeat"/>
    <property type="match status" value="1"/>
</dbReference>
<dbReference type="InterPro" id="IPR016024">
    <property type="entry name" value="ARM-type_fold"/>
</dbReference>
<protein>
    <recommendedName>
        <fullName evidence="5">RING-type domain-containing protein</fullName>
    </recommendedName>
</protein>
<feature type="compositionally biased region" description="Pro residues" evidence="1">
    <location>
        <begin position="801"/>
        <end position="816"/>
    </location>
</feature>
<dbReference type="InParanoid" id="A0A0G4GVA3"/>
<feature type="compositionally biased region" description="Low complexity" evidence="1">
    <location>
        <begin position="648"/>
        <end position="663"/>
    </location>
</feature>
<proteinExistence type="predicted"/>
<feature type="signal peptide" evidence="2">
    <location>
        <begin position="1"/>
        <end position="27"/>
    </location>
</feature>
<evidence type="ECO:0000313" key="4">
    <source>
        <dbReference type="Proteomes" id="UP000041254"/>
    </source>
</evidence>
<dbReference type="EMBL" id="CDMY01000831">
    <property type="protein sequence ID" value="CEM34799.1"/>
    <property type="molecule type" value="Genomic_DNA"/>
</dbReference>
<gene>
    <name evidence="3" type="ORF">Vbra_18758</name>
</gene>
<dbReference type="AlphaFoldDB" id="A0A0G4GVA3"/>
<name>A0A0G4GVA3_VITBC</name>
<reference evidence="3 4" key="1">
    <citation type="submission" date="2014-11" db="EMBL/GenBank/DDBJ databases">
        <authorList>
            <person name="Zhu J."/>
            <person name="Qi W."/>
            <person name="Song R."/>
        </authorList>
    </citation>
    <scope>NUCLEOTIDE SEQUENCE [LARGE SCALE GENOMIC DNA]</scope>
</reference>
<evidence type="ECO:0008006" key="5">
    <source>
        <dbReference type="Google" id="ProtNLM"/>
    </source>
</evidence>
<dbReference type="VEuPathDB" id="CryptoDB:Vbra_18758"/>
<sequence length="1037" mass="109997">MPFGFSCCGSSLVLAVLIASSAETCEGRQLPLLRELESNDSLKQLHVLQSLFEDIGEGLRPQEDAARYAGLYGQALLALAGDFGHPAVQVEAAALLAMMAETGTEAADALARVGARSSVIETLIHATDLPDDRMMDVAEPLSTVLHHLPRGDEAHEAALARLGDRYNAVQDRAAEKLINELNSDERHEQLRTLRGIPSVVKKSKFPEKAAAEIVGQFGPAILGLVGDFDHREVQVEAATVLQQVAETGTEAAEALARLFVRGGTHSSLVDTLSRTLELPDSDMEDIVRPLTAILKHLPWIYGPPETATTILPLFQLLDHSHSSVKNAAVVMLARIPVHTSPDGSCAVTAPGLADALVNHGGVEKLSALLLSSDNSTRDRAAVLLFTMAVTRICEDYIVGRKSGLSPTAIVTNRILPNAFKGLDCMPLVHAVCSSLLFEGDEGQRRYAVDNGCLEAACTFISTPISGGLPVHERIEEGLITTLLLAFKEILRDSDVLGQEVAKTIVGSMRCQQSIEYIARSPDANIASSAAQAVTNTLSVYAADLRRRTTTGETLSSPWAPWIGGGILLVAVASVLWWFLQPHIDRWNQSREQRQAEDTAAQLIAEEEAERSRGQGRGQRGHARQPNASASRRPTAQPSSAAADDDSESASTATPSTRATSSSDLQPPTMSGDGSADQHQVEAMADSGGQWTQTTEGHRKKKGRKGGRPGRTGGSALRPEAGLPSSSHLAAPPQQAPNDFSNGHPMTPPSSSPTRDSEGHPSGDLSTATSTADQTPRDTLPMSVSIPKRGRAAGRGLGLPTIAPPPPSMGAAPPTPWLPSAEDISSSTAHRPPLPPPPPPPPSPPEVSCGAALSHEWPSSGSSVRADDGASRRGPPPLVKCGRFASCGGGGVRRPVTFPDRSPACPPSSSFNEGLHPLPPAAAGAASSSASMVDCLVCFGEHGPAAVMYIPCRHMHICTTCYANRKQAWQRRLGRVRAENADRKRANVVLAQGEGAEQLELLDEPEYRCEQCSKAVDFAGTMAEALQWVSNPFISQPE</sequence>
<evidence type="ECO:0000256" key="1">
    <source>
        <dbReference type="SAM" id="MobiDB-lite"/>
    </source>
</evidence>
<feature type="compositionally biased region" description="Pro residues" evidence="1">
    <location>
        <begin position="831"/>
        <end position="844"/>
    </location>
</feature>
<dbReference type="Proteomes" id="UP000041254">
    <property type="component" value="Unassembled WGS sequence"/>
</dbReference>
<evidence type="ECO:0000256" key="2">
    <source>
        <dbReference type="SAM" id="SignalP"/>
    </source>
</evidence>
<feature type="chain" id="PRO_5005191240" description="RING-type domain-containing protein" evidence="2">
    <location>
        <begin position="28"/>
        <end position="1037"/>
    </location>
</feature>
<evidence type="ECO:0000313" key="3">
    <source>
        <dbReference type="EMBL" id="CEM34799.1"/>
    </source>
</evidence>
<organism evidence="3 4">
    <name type="scientific">Vitrella brassicaformis (strain CCMP3155)</name>
    <dbReference type="NCBI Taxonomy" id="1169540"/>
    <lineage>
        <taxon>Eukaryota</taxon>
        <taxon>Sar</taxon>
        <taxon>Alveolata</taxon>
        <taxon>Colpodellida</taxon>
        <taxon>Vitrellaceae</taxon>
        <taxon>Vitrella</taxon>
    </lineage>
</organism>
<feature type="compositionally biased region" description="Polar residues" evidence="1">
    <location>
        <begin position="763"/>
        <end position="773"/>
    </location>
</feature>
<dbReference type="InterPro" id="IPR011989">
    <property type="entry name" value="ARM-like"/>
</dbReference>
<dbReference type="Gene3D" id="1.25.10.10">
    <property type="entry name" value="Leucine-rich Repeat Variant"/>
    <property type="match status" value="1"/>
</dbReference>
<feature type="region of interest" description="Disordered" evidence="1">
    <location>
        <begin position="606"/>
        <end position="876"/>
    </location>
</feature>
<keyword evidence="4" id="KW-1185">Reference proteome</keyword>
<dbReference type="PhylomeDB" id="A0A0G4GVA3"/>
<keyword evidence="2" id="KW-0732">Signal</keyword>
<accession>A0A0G4GVA3</accession>